<dbReference type="Gene3D" id="1.10.238.160">
    <property type="match status" value="1"/>
</dbReference>
<gene>
    <name evidence="1" type="ORF">A9225_26440</name>
</gene>
<dbReference type="EMBL" id="CP051631">
    <property type="protein sequence ID" value="QJE08493.1"/>
    <property type="molecule type" value="Genomic_DNA"/>
</dbReference>
<name>A0AAP9MSV2_ECOLX</name>
<protein>
    <recommendedName>
        <fullName evidence="3">AlpA family phage regulatory protein</fullName>
    </recommendedName>
</protein>
<evidence type="ECO:0000313" key="2">
    <source>
        <dbReference type="Proteomes" id="UP000502462"/>
    </source>
</evidence>
<evidence type="ECO:0000313" key="1">
    <source>
        <dbReference type="EMBL" id="QJE08493.1"/>
    </source>
</evidence>
<sequence>MVEEVQQMNTNEDILFTKDVMKILRYGAMSAFINFWKDENNGFPQPFRIGRRHTWHRRDVEAWLDKQREQANPH</sequence>
<dbReference type="AlphaFoldDB" id="A0AAP9MSV2"/>
<organism evidence="1 2">
    <name type="scientific">Escherichia coli O121</name>
    <dbReference type="NCBI Taxonomy" id="1055537"/>
    <lineage>
        <taxon>Bacteria</taxon>
        <taxon>Pseudomonadati</taxon>
        <taxon>Pseudomonadota</taxon>
        <taxon>Gammaproteobacteria</taxon>
        <taxon>Enterobacterales</taxon>
        <taxon>Enterobacteriaceae</taxon>
        <taxon>Escherichia</taxon>
    </lineage>
</organism>
<proteinExistence type="predicted"/>
<evidence type="ECO:0008006" key="3">
    <source>
        <dbReference type="Google" id="ProtNLM"/>
    </source>
</evidence>
<reference evidence="1 2" key="1">
    <citation type="submission" date="2020-04" db="EMBL/GenBank/DDBJ databases">
        <title>Closed genome of O121:H19 shiga- toxin Escherichia coli isolated from flour in USA, 2016.</title>
        <authorList>
            <person name="Haendiges J."/>
            <person name="Jinneman K.C."/>
            <person name="Gonzalez-Escalona N."/>
        </authorList>
    </citation>
    <scope>NUCLEOTIDE SEQUENCE [LARGE SCALE GENOMIC DNA]</scope>
    <source>
        <strain evidence="1 2">FDA858783-1-52</strain>
    </source>
</reference>
<dbReference type="Proteomes" id="UP000502462">
    <property type="component" value="Chromosome"/>
</dbReference>
<accession>A0AAP9MSV2</accession>